<dbReference type="InterPro" id="IPR024089">
    <property type="entry name" value="PRODH_PutA_dom_I/II"/>
</dbReference>
<evidence type="ECO:0000256" key="11">
    <source>
        <dbReference type="ARBA" id="ARBA00023125"/>
    </source>
</evidence>
<evidence type="ECO:0000256" key="6">
    <source>
        <dbReference type="ARBA" id="ARBA00022827"/>
    </source>
</evidence>
<dbReference type="InterPro" id="IPR016160">
    <property type="entry name" value="Ald_DH_CS_CYS"/>
</dbReference>
<feature type="domain" description="Proline dehydrogenase" evidence="22">
    <location>
        <begin position="186"/>
        <end position="479"/>
    </location>
</feature>
<dbReference type="FunFam" id="1.20.5.460:FF:000001">
    <property type="entry name" value="Bifunctional protein PutA"/>
    <property type="match status" value="1"/>
</dbReference>
<comment type="catalytic activity">
    <reaction evidence="14 18">
        <text>L-glutamate 5-semialdehyde + NAD(+) + H2O = L-glutamate + NADH + 2 H(+)</text>
        <dbReference type="Rhea" id="RHEA:30235"/>
        <dbReference type="ChEBI" id="CHEBI:15377"/>
        <dbReference type="ChEBI" id="CHEBI:15378"/>
        <dbReference type="ChEBI" id="CHEBI:29985"/>
        <dbReference type="ChEBI" id="CHEBI:57540"/>
        <dbReference type="ChEBI" id="CHEBI:57945"/>
        <dbReference type="ChEBI" id="CHEBI:58066"/>
        <dbReference type="EC" id="1.2.1.88"/>
    </reaction>
</comment>
<keyword evidence="13" id="KW-0511">Multifunctional enzyme</keyword>
<dbReference type="EMBL" id="FWWV01000002">
    <property type="protein sequence ID" value="SMB79439.1"/>
    <property type="molecule type" value="Genomic_DNA"/>
</dbReference>
<comment type="pathway">
    <text evidence="3 18">Amino-acid degradation; L-proline degradation into L-glutamate; L-glutamate from L-proline: step 2/2.</text>
</comment>
<dbReference type="Gene3D" id="3.40.309.10">
    <property type="entry name" value="Aldehyde Dehydrogenase, Chain A, domain 2"/>
    <property type="match status" value="1"/>
</dbReference>
<dbReference type="InterPro" id="IPR015590">
    <property type="entry name" value="Aldehyde_DH_dom"/>
</dbReference>
<dbReference type="NCBIfam" id="TIGR01238">
    <property type="entry name" value="D1pyr5carbox3"/>
    <property type="match status" value="1"/>
</dbReference>
<dbReference type="SUPFAM" id="SSF53720">
    <property type="entry name" value="ALDH-like"/>
    <property type="match status" value="1"/>
</dbReference>
<keyword evidence="4 18" id="KW-0678">Repressor</keyword>
<feature type="active site" evidence="19">
    <location>
        <position position="779"/>
    </location>
</feature>
<protein>
    <recommendedName>
        <fullName evidence="18">Bifunctional protein PutA</fullName>
    </recommendedName>
    <domain>
        <recommendedName>
            <fullName evidence="18">Proline dehydrogenase</fullName>
            <ecNumber evidence="18">1.5.5.2</ecNumber>
        </recommendedName>
        <alternativeName>
            <fullName evidence="18">Proline oxidase</fullName>
        </alternativeName>
    </domain>
    <domain>
        <recommendedName>
            <fullName evidence="18">Delta-1-pyrroline-5-carboxylate dehydrogenase</fullName>
            <shortName evidence="18">P5C dehydrogenase</shortName>
            <ecNumber evidence="18">1.2.1.88</ecNumber>
        </recommendedName>
        <alternativeName>
            <fullName evidence="18">L-glutamate gamma-semialdehyde dehydrogenase</fullName>
        </alternativeName>
    </domain>
</protein>
<evidence type="ECO:0000256" key="17">
    <source>
        <dbReference type="ARBA" id="ARBA00060911"/>
    </source>
</evidence>
<keyword evidence="25" id="KW-1185">Reference proteome</keyword>
<feature type="domain" description="Aldehyde dehydrogenase" evidence="21">
    <location>
        <begin position="564"/>
        <end position="1006"/>
    </location>
</feature>
<keyword evidence="7 18" id="KW-0560">Oxidoreductase</keyword>
<comment type="pathway">
    <text evidence="2 18">Amino-acid degradation; L-proline degradation into L-glutamate; L-glutamate from L-proline: step 1/2.</text>
</comment>
<dbReference type="PANTHER" id="PTHR42862:SF1">
    <property type="entry name" value="DELTA-1-PYRROLINE-5-CARBOXYLATE DEHYDROGENASE 2, ISOFORM A-RELATED"/>
    <property type="match status" value="1"/>
</dbReference>
<comment type="similarity">
    <text evidence="17 18">In the C-terminal section; belongs to the aldehyde dehydrogenase family.</text>
</comment>
<dbReference type="Gene3D" id="3.40.605.10">
    <property type="entry name" value="Aldehyde Dehydrogenase, Chain A, domain 1"/>
    <property type="match status" value="1"/>
</dbReference>
<dbReference type="InterPro" id="IPR029041">
    <property type="entry name" value="FAD-linked_oxidoreductase-like"/>
</dbReference>
<proteinExistence type="inferred from homology"/>
<organism evidence="24 25">
    <name type="scientific">Pasteurella testudinis DSM 23072</name>
    <dbReference type="NCBI Taxonomy" id="1122938"/>
    <lineage>
        <taxon>Bacteria</taxon>
        <taxon>Pseudomonadati</taxon>
        <taxon>Pseudomonadota</taxon>
        <taxon>Gammaproteobacteria</taxon>
        <taxon>Pasteurellales</taxon>
        <taxon>Pasteurellaceae</taxon>
        <taxon>Pasteurella</taxon>
    </lineage>
</organism>
<comment type="catalytic activity">
    <reaction evidence="15 18">
        <text>L-proline + a quinone = (S)-1-pyrroline-5-carboxylate + a quinol + H(+)</text>
        <dbReference type="Rhea" id="RHEA:23784"/>
        <dbReference type="ChEBI" id="CHEBI:15378"/>
        <dbReference type="ChEBI" id="CHEBI:17388"/>
        <dbReference type="ChEBI" id="CHEBI:24646"/>
        <dbReference type="ChEBI" id="CHEBI:60039"/>
        <dbReference type="ChEBI" id="CHEBI:132124"/>
        <dbReference type="EC" id="1.5.5.2"/>
    </reaction>
</comment>
<dbReference type="InterPro" id="IPR050485">
    <property type="entry name" value="Proline_metab_enzyme"/>
</dbReference>
<dbReference type="GO" id="GO:0009898">
    <property type="term" value="C:cytoplasmic side of plasma membrane"/>
    <property type="evidence" value="ECO:0007669"/>
    <property type="project" value="TreeGrafter"/>
</dbReference>
<evidence type="ECO:0000259" key="21">
    <source>
        <dbReference type="Pfam" id="PF00171"/>
    </source>
</evidence>
<evidence type="ECO:0000256" key="10">
    <source>
        <dbReference type="ARBA" id="ARBA00023062"/>
    </source>
</evidence>
<dbReference type="PROSITE" id="PS00070">
    <property type="entry name" value="ALDEHYDE_DEHYDR_CYS"/>
    <property type="match status" value="1"/>
</dbReference>
<evidence type="ECO:0000256" key="18">
    <source>
        <dbReference type="PIRNR" id="PIRNR000197"/>
    </source>
</evidence>
<keyword evidence="6 18" id="KW-0274">FAD</keyword>
<feature type="coiled-coil region" evidence="20">
    <location>
        <begin position="857"/>
        <end position="884"/>
    </location>
</feature>
<dbReference type="Gene3D" id="3.20.20.220">
    <property type="match status" value="1"/>
</dbReference>
<dbReference type="InterPro" id="IPR024082">
    <property type="entry name" value="PRODH_PutA_dom_II"/>
</dbReference>
<dbReference type="FunFam" id="3.40.309.10:FF:000005">
    <property type="entry name" value="1-pyrroline-5-carboxylate dehydrogenase 1"/>
    <property type="match status" value="1"/>
</dbReference>
<keyword evidence="11 18" id="KW-0238">DNA-binding</keyword>
<dbReference type="GO" id="GO:0003700">
    <property type="term" value="F:DNA-binding transcription factor activity"/>
    <property type="evidence" value="ECO:0007669"/>
    <property type="project" value="InterPro"/>
</dbReference>
<evidence type="ECO:0000256" key="20">
    <source>
        <dbReference type="SAM" id="Coils"/>
    </source>
</evidence>
<accession>A0A1W1UEG6</accession>
<evidence type="ECO:0000313" key="25">
    <source>
        <dbReference type="Proteomes" id="UP000192408"/>
    </source>
</evidence>
<dbReference type="InterPro" id="IPR005933">
    <property type="entry name" value="PutA_C"/>
</dbReference>
<evidence type="ECO:0000256" key="2">
    <source>
        <dbReference type="ARBA" id="ARBA00004739"/>
    </source>
</evidence>
<dbReference type="RefSeq" id="WP_084255710.1">
    <property type="nucleotide sequence ID" value="NZ_FWWV01000002.1"/>
</dbReference>
<dbReference type="NCBIfam" id="NF008869">
    <property type="entry name" value="PRK11904.1"/>
    <property type="match status" value="1"/>
</dbReference>
<dbReference type="Pfam" id="PF14850">
    <property type="entry name" value="Pro_dh-DNA_bdg"/>
    <property type="match status" value="1"/>
</dbReference>
<dbReference type="InterPro" id="IPR002872">
    <property type="entry name" value="Proline_DH_dom"/>
</dbReference>
<dbReference type="EC" id="1.2.1.88" evidence="18"/>
<keyword evidence="20" id="KW-0175">Coiled coil</keyword>
<evidence type="ECO:0000313" key="24">
    <source>
        <dbReference type="EMBL" id="SMB79439.1"/>
    </source>
</evidence>
<keyword evidence="12 18" id="KW-0804">Transcription</keyword>
<keyword evidence="9 18" id="KW-0520">NAD</keyword>
<dbReference type="Gene3D" id="1.20.5.460">
    <property type="entry name" value="Single helix bin"/>
    <property type="match status" value="1"/>
</dbReference>
<dbReference type="GO" id="GO:0004657">
    <property type="term" value="F:proline dehydrogenase activity"/>
    <property type="evidence" value="ECO:0007669"/>
    <property type="project" value="UniProtKB-UniRule"/>
</dbReference>
<keyword evidence="10 18" id="KW-0642">Proline metabolism</keyword>
<evidence type="ECO:0000256" key="3">
    <source>
        <dbReference type="ARBA" id="ARBA00004786"/>
    </source>
</evidence>
<reference evidence="25" key="1">
    <citation type="submission" date="2017-04" db="EMBL/GenBank/DDBJ databases">
        <authorList>
            <person name="Varghese N."/>
            <person name="Submissions S."/>
        </authorList>
    </citation>
    <scope>NUCLEOTIDE SEQUENCE [LARGE SCALE GENOMIC DNA]</scope>
    <source>
        <strain evidence="25">DSM 23072</strain>
    </source>
</reference>
<keyword evidence="5 18" id="KW-0285">Flavoprotein</keyword>
<evidence type="ECO:0000256" key="5">
    <source>
        <dbReference type="ARBA" id="ARBA00022630"/>
    </source>
</evidence>
<comment type="similarity">
    <text evidence="16 18">In the N-terminal section; belongs to the proline dehydrogenase family.</text>
</comment>
<dbReference type="GO" id="GO:0003842">
    <property type="term" value="F:L-glutamate gamma-semialdehyde dehydrogenase activity"/>
    <property type="evidence" value="ECO:0007669"/>
    <property type="project" value="UniProtKB-UniRule"/>
</dbReference>
<dbReference type="GO" id="GO:0003677">
    <property type="term" value="F:DNA binding"/>
    <property type="evidence" value="ECO:0007669"/>
    <property type="project" value="UniProtKB-KW"/>
</dbReference>
<evidence type="ECO:0000256" key="9">
    <source>
        <dbReference type="ARBA" id="ARBA00023027"/>
    </source>
</evidence>
<dbReference type="InterPro" id="IPR016162">
    <property type="entry name" value="Ald_DH_N"/>
</dbReference>
<dbReference type="PIRSF" id="PIRSF000197">
    <property type="entry name" value="Bifunct_PutA"/>
    <property type="match status" value="1"/>
</dbReference>
<evidence type="ECO:0000259" key="23">
    <source>
        <dbReference type="Pfam" id="PF14850"/>
    </source>
</evidence>
<comment type="function">
    <text evidence="18">Oxidizes proline to glutamate for use as a carbon and nitrogen source.</text>
</comment>
<evidence type="ECO:0000259" key="22">
    <source>
        <dbReference type="Pfam" id="PF01619"/>
    </source>
</evidence>
<keyword evidence="8 18" id="KW-0805">Transcription regulation</keyword>
<dbReference type="InterPro" id="IPR025703">
    <property type="entry name" value="Bifunct_PutA"/>
</dbReference>
<dbReference type="STRING" id="1122938.SAMN05660772_00364"/>
<gene>
    <name evidence="24" type="ORF">SAMN05660772_00364</name>
</gene>
<sequence>MQFHLAKHYHPSRQNISKHYRINEKDAVDVLQKTLIFSAEQQERITQNGIDLINRVRNIKKKEYGVDALMKEFSLGDEEGIALMCLAEALLRIPDNQTRDELIHDKLKEGDWRAHIGKSSSFFINAASYGLLLGKNLSRSFDPETLSSALTRSFARFSAPVMRLAMVQAMKVLGEQFVTGINIQEALNRTKKRTEKGYSFSFDMLGEAALTQADAERYFQDYLTAIETVGKEAHSDIYRANSVSVKLSAIHPRYSRAQYDRVMTELYPKLKRLYLLAKQYNISVNIDAEEASRLELSLDLVEKLLDEPELKGYRGIGFVVQAYSKRCPYVIDYLIALAREKSAYLMIRLVKGAYWDSEIKWAQADGLDGFPLYTRKNHTDIAYLACAQKLLAAQDVVYPQFATHNVQTLCTIYELGRDKRYEFQCLHGMGETLYDQLIDGQDFNRLVRVYAPVGTHETLLAYLVRRLLENGANSSFVHQLVDESIPAAQLMTPPWQHYAVSQGEENRAVRAPSALFDDRLNSSGFDLTNELELDKLEQALNQAQIANARSLSAVDSEACHLTPHQVRNPADLNQVVAEVAFFAPDHLEPVFSAACQSEWQGQSAVRRAQILRKTADLYQQHHALLMKLAVLEAGKTLPNAIAELREAVDFLRYYAAQLDDLQQRGRLAPARGTALCISPWNFPLAIFTGQIAAALAAGNAVIAKPAEQTSLIAYAAVNLFYQAGLPRNALQLILGAGDVGAALVKLPFDAIVFTGSTEVAKLIAEQCAQAENEPVLIAETGGQNVLVVDSSALSEQVVADVLSSAFDSAGQRCSALRVLLLQQEVADKLYTMLAQALQELKLGNPAFLATDIGPVIDEEAKQNLLAHKAKMRELARRYIELESADNIEEQAQGHYVAPAIYLLDNLQQLQREVFGPILHIVPYRKEQLAQQLQAVNAKGYALTGGCHSRIRKQIDFVESHLKCGNFYVNRNIVGAVVGVQPFGGHGLSGTGPKAGGEFYLQRLTRTTDYYSRFGDEKTLHNAKPQLDSITGEENTLAYFSGEVAILNGDLQPAQQAAARLRAHGFSVVVEPSHPLAQSQASGVRIAAQLQDCQKGVFLAPLSAAQRLALQQSRDAIFKYYDWRQTQDIMPLYDEFSRSENTTAAGGNASLMATQEQ</sequence>
<evidence type="ECO:0000256" key="8">
    <source>
        <dbReference type="ARBA" id="ARBA00023015"/>
    </source>
</evidence>
<evidence type="ECO:0000256" key="19">
    <source>
        <dbReference type="PIRSR" id="PIRSR000197-1"/>
    </source>
</evidence>
<feature type="active site" evidence="19">
    <location>
        <position position="813"/>
    </location>
</feature>
<evidence type="ECO:0000256" key="7">
    <source>
        <dbReference type="ARBA" id="ARBA00023002"/>
    </source>
</evidence>
<dbReference type="Pfam" id="PF00171">
    <property type="entry name" value="Aldedh"/>
    <property type="match status" value="1"/>
</dbReference>
<dbReference type="SUPFAM" id="SSF81935">
    <property type="entry name" value="N-terminal domain of bifunctional PutA protein"/>
    <property type="match status" value="1"/>
</dbReference>
<evidence type="ECO:0000256" key="15">
    <source>
        <dbReference type="ARBA" id="ARBA00048779"/>
    </source>
</evidence>
<dbReference type="Proteomes" id="UP000192408">
    <property type="component" value="Unassembled WGS sequence"/>
</dbReference>
<feature type="domain" description="Proline dehydrogenase PutA" evidence="23">
    <location>
        <begin position="66"/>
        <end position="177"/>
    </location>
</feature>
<comment type="cofactor">
    <cofactor evidence="1 18">
        <name>FAD</name>
        <dbReference type="ChEBI" id="CHEBI:57692"/>
    </cofactor>
</comment>
<evidence type="ECO:0000256" key="14">
    <source>
        <dbReference type="ARBA" id="ARBA00048142"/>
    </source>
</evidence>
<evidence type="ECO:0000256" key="12">
    <source>
        <dbReference type="ARBA" id="ARBA00023163"/>
    </source>
</evidence>
<dbReference type="InterPro" id="IPR016161">
    <property type="entry name" value="Ald_DH/histidinol_DH"/>
</dbReference>
<dbReference type="FunFam" id="3.20.20.220:FF:000004">
    <property type="entry name" value="Bifunctional protein PutA"/>
    <property type="match status" value="1"/>
</dbReference>
<dbReference type="InterPro" id="IPR016163">
    <property type="entry name" value="Ald_DH_C"/>
</dbReference>
<evidence type="ECO:0000256" key="16">
    <source>
        <dbReference type="ARBA" id="ARBA00060889"/>
    </source>
</evidence>
<name>A0A1W1UEG6_9PAST</name>
<evidence type="ECO:0000256" key="13">
    <source>
        <dbReference type="ARBA" id="ARBA00023268"/>
    </source>
</evidence>
<dbReference type="PANTHER" id="PTHR42862">
    <property type="entry name" value="DELTA-1-PYRROLINE-5-CARBOXYLATE DEHYDROGENASE 1, ISOFORM A-RELATED"/>
    <property type="match status" value="1"/>
</dbReference>
<dbReference type="Pfam" id="PF01619">
    <property type="entry name" value="Pro_dh"/>
    <property type="match status" value="1"/>
</dbReference>
<dbReference type="GO" id="GO:0010133">
    <property type="term" value="P:L-proline catabolic process to L-glutamate"/>
    <property type="evidence" value="ECO:0007669"/>
    <property type="project" value="UniProtKB-UniRule"/>
</dbReference>
<dbReference type="EC" id="1.5.5.2" evidence="18"/>
<dbReference type="SUPFAM" id="SSF51730">
    <property type="entry name" value="FAD-linked oxidoreductase"/>
    <property type="match status" value="1"/>
</dbReference>
<dbReference type="UniPathway" id="UPA00261">
    <property type="reaction ID" value="UER00373"/>
</dbReference>
<evidence type="ECO:0000256" key="1">
    <source>
        <dbReference type="ARBA" id="ARBA00001974"/>
    </source>
</evidence>
<dbReference type="AlphaFoldDB" id="A0A1W1UEG6"/>
<evidence type="ECO:0000256" key="4">
    <source>
        <dbReference type="ARBA" id="ARBA00022491"/>
    </source>
</evidence>